<feature type="compositionally biased region" description="Basic and acidic residues" evidence="1">
    <location>
        <begin position="732"/>
        <end position="745"/>
    </location>
</feature>
<feature type="domain" description="CxC2-like cysteine cluster KDZ transposase-associated" evidence="2">
    <location>
        <begin position="160"/>
        <end position="267"/>
    </location>
</feature>
<dbReference type="OrthoDB" id="2742161at2759"/>
<evidence type="ECO:0000256" key="1">
    <source>
        <dbReference type="SAM" id="MobiDB-lite"/>
    </source>
</evidence>
<name>A0A1M2V873_TRAPU</name>
<gene>
    <name evidence="3" type="ORF">TRAPUB_5530</name>
</gene>
<dbReference type="AlphaFoldDB" id="A0A1M2V873"/>
<dbReference type="InterPro" id="IPR041457">
    <property type="entry name" value="CxC2_KDZ-assoc"/>
</dbReference>
<evidence type="ECO:0000313" key="3">
    <source>
        <dbReference type="EMBL" id="OJT03801.1"/>
    </source>
</evidence>
<dbReference type="Pfam" id="PF18803">
    <property type="entry name" value="CxC2"/>
    <property type="match status" value="1"/>
</dbReference>
<dbReference type="PANTHER" id="PTHR33096:SF1">
    <property type="entry name" value="CXC1-LIKE CYSTEINE CLUSTER ASSOCIATED WITH KDZ TRANSPOSASES DOMAIN-CONTAINING PROTEIN"/>
    <property type="match status" value="1"/>
</dbReference>
<feature type="compositionally biased region" description="Basic and acidic residues" evidence="1">
    <location>
        <begin position="46"/>
        <end position="56"/>
    </location>
</feature>
<dbReference type="Proteomes" id="UP000184267">
    <property type="component" value="Unassembled WGS sequence"/>
</dbReference>
<keyword evidence="4" id="KW-1185">Reference proteome</keyword>
<protein>
    <recommendedName>
        <fullName evidence="2">CxC2-like cysteine cluster KDZ transposase-associated domain-containing protein</fullName>
    </recommendedName>
</protein>
<feature type="region of interest" description="Disordered" evidence="1">
    <location>
        <begin position="732"/>
        <end position="761"/>
    </location>
</feature>
<dbReference type="PANTHER" id="PTHR33096">
    <property type="entry name" value="CXC2 DOMAIN-CONTAINING PROTEIN"/>
    <property type="match status" value="1"/>
</dbReference>
<accession>A0A1M2V873</accession>
<comment type="caution">
    <text evidence="3">The sequence shown here is derived from an EMBL/GenBank/DDBJ whole genome shotgun (WGS) entry which is preliminary data.</text>
</comment>
<sequence length="984" mass="111459">MADKKRKAAPVYFKMPMVSRDPVLSSAGKPLDPWAGIRAPSSTHSPHVELDGEHDGTSSAHPPQKKAKAPSERMKQFLRWAGRVQSTILEREEGPVYPVRCTAPCPSVITSEETVYRCFDCYHPPIECQSCVVAAHQRNPFHRVEEWQPALGFWQRRSLFDLGLVIQLGHREGPCYSSDPPRRTTIVHEHGIHSALIKFCECRKDVDEPSIPQPLQLIKFGLFPGSWRTPETAFTINGLRDYHLLSLQSPITAMDYVAYLRRSTDGVQPDEAKDRYRELNTAMREFTFLRSARRASQEPKEELPQGGLAVRCPACPQPGVNMAPDWDKRLDEDAYLDTLFYSVDGNFHHSQKMKPMDPNDAPLTKGAGYFVHEDDFAEYQARVKPPKKEDSSCNKFAALGHGRYTGRVSGIVGMTCSRHMFVIPNSLVDLVAGEGFAWGDFSQLSGLQPWLHVLKLLCRGYDVNCQYDVKFALRLAEFRRNFSHLKSVKTTHFPPTRSLIPKFHAAAHTVMCGVYRSYNYTPGVGMTDGEAAERIWAAFNALAIRTKEMTAGHRHDVINDFHSDMNVRRVHSMPQALAAKHRNARLQLADAANHLEAMESKIEDKATLQEWRRAEAEWECAVLDPAKHKKLRNPYLLDKSKGLTEKQLVDMMNRMREARKEQSIGPLGVIHQGLVLERQREQLLDELEGDNSDNISQGLTLRCGEYISRLAAWTTSRDTCIGPLINAAEKLVREKDASTDPHPSDAEPLSPSSSGTSSRVHRSMRIVPYLPPDLQNESCADSRLGPDFPFRDTQHDCGSIEKGLPPVRSPTGKSDLWQDVYNTTVLLPSAYDIRVLRQTCMQDMVKLEDELRRAQARDALDDLRTAIIGREAYKIQKKHVAGKKHTSRATFNIRNMEDDVREAANRYRRLRIALIALGMEESDDTFRLLWRGDVARYTLDAQHKVLGESSQSKPWIWEHYTYAAAEGDAQYQSFYDDGGYLLII</sequence>
<evidence type="ECO:0000259" key="2">
    <source>
        <dbReference type="Pfam" id="PF18803"/>
    </source>
</evidence>
<dbReference type="Pfam" id="PF18758">
    <property type="entry name" value="KDZ"/>
    <property type="match status" value="1"/>
</dbReference>
<proteinExistence type="predicted"/>
<dbReference type="STRING" id="154538.A0A1M2V873"/>
<dbReference type="InterPro" id="IPR040521">
    <property type="entry name" value="KDZ"/>
</dbReference>
<dbReference type="OMA" id="TCHKFGA"/>
<organism evidence="3 4">
    <name type="scientific">Trametes pubescens</name>
    <name type="common">White-rot fungus</name>
    <dbReference type="NCBI Taxonomy" id="154538"/>
    <lineage>
        <taxon>Eukaryota</taxon>
        <taxon>Fungi</taxon>
        <taxon>Dikarya</taxon>
        <taxon>Basidiomycota</taxon>
        <taxon>Agaricomycotina</taxon>
        <taxon>Agaricomycetes</taxon>
        <taxon>Polyporales</taxon>
        <taxon>Polyporaceae</taxon>
        <taxon>Trametes</taxon>
    </lineage>
</organism>
<dbReference type="EMBL" id="MNAD01001598">
    <property type="protein sequence ID" value="OJT03801.1"/>
    <property type="molecule type" value="Genomic_DNA"/>
</dbReference>
<reference evidence="3 4" key="1">
    <citation type="submission" date="2016-10" db="EMBL/GenBank/DDBJ databases">
        <title>Genome sequence of the basidiomycete white-rot fungus Trametes pubescens.</title>
        <authorList>
            <person name="Makela M.R."/>
            <person name="Granchi Z."/>
            <person name="Peng M."/>
            <person name="De Vries R.P."/>
            <person name="Grigoriev I."/>
            <person name="Riley R."/>
            <person name="Hilden K."/>
        </authorList>
    </citation>
    <scope>NUCLEOTIDE SEQUENCE [LARGE SCALE GENOMIC DNA]</scope>
    <source>
        <strain evidence="3 4">FBCC735</strain>
    </source>
</reference>
<feature type="region of interest" description="Disordered" evidence="1">
    <location>
        <begin position="22"/>
        <end position="72"/>
    </location>
</feature>
<evidence type="ECO:0000313" key="4">
    <source>
        <dbReference type="Proteomes" id="UP000184267"/>
    </source>
</evidence>